<dbReference type="InterPro" id="IPR046239">
    <property type="entry name" value="DUF6272"/>
</dbReference>
<dbReference type="AlphaFoldDB" id="A1ZIX3"/>
<sequence>MNNLILGDFDFIPSHLPAEGGLNIMINPIDLMTSWKRCGALANFVASFYSDERDFGKKLDANLISTIFNELMENAAKYSDKRDALITVNTKLYNNILKMEVENYARQRHFDSLKNHFEKLVNAKNLDDLYVQQMQQNIEKEQESGIGLLLLLKDYPVKLGIRFEEIDENMYKITVQVYHFIEPS</sequence>
<organism evidence="1 2">
    <name type="scientific">Microscilla marina ATCC 23134</name>
    <dbReference type="NCBI Taxonomy" id="313606"/>
    <lineage>
        <taxon>Bacteria</taxon>
        <taxon>Pseudomonadati</taxon>
        <taxon>Bacteroidota</taxon>
        <taxon>Cytophagia</taxon>
        <taxon>Cytophagales</taxon>
        <taxon>Microscillaceae</taxon>
        <taxon>Microscilla</taxon>
    </lineage>
</organism>
<dbReference type="Proteomes" id="UP000004095">
    <property type="component" value="Unassembled WGS sequence"/>
</dbReference>
<dbReference type="SUPFAM" id="SSF55874">
    <property type="entry name" value="ATPase domain of HSP90 chaperone/DNA topoisomerase II/histidine kinase"/>
    <property type="match status" value="1"/>
</dbReference>
<evidence type="ECO:0000313" key="2">
    <source>
        <dbReference type="Proteomes" id="UP000004095"/>
    </source>
</evidence>
<proteinExistence type="predicted"/>
<dbReference type="RefSeq" id="WP_002695874.1">
    <property type="nucleotide sequence ID" value="NZ_AAWS01000010.1"/>
</dbReference>
<evidence type="ECO:0000313" key="1">
    <source>
        <dbReference type="EMBL" id="EAY29509.1"/>
    </source>
</evidence>
<dbReference type="NCBIfam" id="NF047703">
    <property type="entry name" value="slr1658_superfam"/>
    <property type="match status" value="1"/>
</dbReference>
<keyword evidence="1" id="KW-0808">Transferase</keyword>
<dbReference type="InterPro" id="IPR036890">
    <property type="entry name" value="HATPase_C_sf"/>
</dbReference>
<dbReference type="OrthoDB" id="9810563at2"/>
<dbReference type="InterPro" id="IPR058084">
    <property type="entry name" value="Slr1658-like"/>
</dbReference>
<protein>
    <submittedName>
        <fullName evidence="1">Sensory transduction histidine kinases</fullName>
    </submittedName>
</protein>
<dbReference type="eggNOG" id="COG5381">
    <property type="taxonomic scope" value="Bacteria"/>
</dbReference>
<keyword evidence="1" id="KW-0418">Kinase</keyword>
<comment type="caution">
    <text evidence="1">The sequence shown here is derived from an EMBL/GenBank/DDBJ whole genome shotgun (WGS) entry which is preliminary data.</text>
</comment>
<name>A1ZIX3_MICM2</name>
<accession>A1ZIX3</accession>
<reference evidence="1 2" key="1">
    <citation type="submission" date="2007-01" db="EMBL/GenBank/DDBJ databases">
        <authorList>
            <person name="Haygood M."/>
            <person name="Podell S."/>
            <person name="Anderson C."/>
            <person name="Hopkinson B."/>
            <person name="Roe K."/>
            <person name="Barbeau K."/>
            <person name="Gaasterland T."/>
            <person name="Ferriera S."/>
            <person name="Johnson J."/>
            <person name="Kravitz S."/>
            <person name="Beeson K."/>
            <person name="Sutton G."/>
            <person name="Rogers Y.-H."/>
            <person name="Friedman R."/>
            <person name="Frazier M."/>
            <person name="Venter J.C."/>
        </authorList>
    </citation>
    <scope>NUCLEOTIDE SEQUENCE [LARGE SCALE GENOMIC DNA]</scope>
    <source>
        <strain evidence="1 2">ATCC 23134</strain>
    </source>
</reference>
<gene>
    <name evidence="1" type="ORF">M23134_00393</name>
</gene>
<dbReference type="Pfam" id="PF19788">
    <property type="entry name" value="DUF6272"/>
    <property type="match status" value="1"/>
</dbReference>
<keyword evidence="2" id="KW-1185">Reference proteome</keyword>
<dbReference type="EMBL" id="AAWS01000010">
    <property type="protein sequence ID" value="EAY29509.1"/>
    <property type="molecule type" value="Genomic_DNA"/>
</dbReference>
<dbReference type="GO" id="GO:0016301">
    <property type="term" value="F:kinase activity"/>
    <property type="evidence" value="ECO:0007669"/>
    <property type="project" value="UniProtKB-KW"/>
</dbReference>